<evidence type="ECO:0000313" key="3">
    <source>
        <dbReference type="EMBL" id="CAF4592372.1"/>
    </source>
</evidence>
<dbReference type="PANTHER" id="PTHR47326:SF1">
    <property type="entry name" value="HTH PSQ-TYPE DOMAIN-CONTAINING PROTEIN"/>
    <property type="match status" value="1"/>
</dbReference>
<dbReference type="EMBL" id="CAJOBI010102026">
    <property type="protein sequence ID" value="CAF4592372.1"/>
    <property type="molecule type" value="Genomic_DNA"/>
</dbReference>
<dbReference type="GO" id="GO:0003676">
    <property type="term" value="F:nucleic acid binding"/>
    <property type="evidence" value="ECO:0007669"/>
    <property type="project" value="InterPro"/>
</dbReference>
<proteinExistence type="predicted"/>
<dbReference type="Proteomes" id="UP000676336">
    <property type="component" value="Unassembled WGS sequence"/>
</dbReference>
<evidence type="ECO:0000313" key="1">
    <source>
        <dbReference type="EMBL" id="CAF3962479.1"/>
    </source>
</evidence>
<dbReference type="Proteomes" id="UP000681720">
    <property type="component" value="Unassembled WGS sequence"/>
</dbReference>
<dbReference type="AlphaFoldDB" id="A0A8S2PNW7"/>
<dbReference type="PANTHER" id="PTHR47326">
    <property type="entry name" value="TRANSPOSABLE ELEMENT TC3 TRANSPOSASE-LIKE PROTEIN"/>
    <property type="match status" value="1"/>
</dbReference>
<dbReference type="EMBL" id="CAJOBH010006622">
    <property type="protein sequence ID" value="CAF4061784.1"/>
    <property type="molecule type" value="Genomic_DNA"/>
</dbReference>
<dbReference type="EMBL" id="CAJOBJ010003354">
    <property type="protein sequence ID" value="CAF3962479.1"/>
    <property type="molecule type" value="Genomic_DNA"/>
</dbReference>
<sequence length="164" mass="19483">MMFTDEKLFTKNGYFNPKNDVIWADDRSDANKRGELHSMQQYPVSVMVAVGATWYGLTRLYFFLKGEHLTDQSYQDKLLPFYKEEEKWPPNSPELNPLDYFIWDNISNHVKYHKVKTINDLRREVEKAMKKVDINYVWEVIGAFLRRVYSVEKHGGELIIDDHS</sequence>
<dbReference type="InterPro" id="IPR036397">
    <property type="entry name" value="RNaseH_sf"/>
</dbReference>
<protein>
    <recommendedName>
        <fullName evidence="5">Tc1-like transposase DDE domain-containing protein</fullName>
    </recommendedName>
</protein>
<accession>A0A8S2PNW7</accession>
<dbReference type="Proteomes" id="UP000681967">
    <property type="component" value="Unassembled WGS sequence"/>
</dbReference>
<reference evidence="2" key="1">
    <citation type="submission" date="2021-02" db="EMBL/GenBank/DDBJ databases">
        <authorList>
            <person name="Nowell W R."/>
        </authorList>
    </citation>
    <scope>NUCLEOTIDE SEQUENCE</scope>
</reference>
<name>A0A8S2PNW7_9BILA</name>
<gene>
    <name evidence="2" type="ORF">BYL167_LOCUS17006</name>
    <name evidence="1" type="ORF">GIL414_LOCUS9703</name>
    <name evidence="3" type="ORF">SMN809_LOCUS38740</name>
</gene>
<organism evidence="2 4">
    <name type="scientific">Rotaria magnacalcarata</name>
    <dbReference type="NCBI Taxonomy" id="392030"/>
    <lineage>
        <taxon>Eukaryota</taxon>
        <taxon>Metazoa</taxon>
        <taxon>Spiralia</taxon>
        <taxon>Gnathifera</taxon>
        <taxon>Rotifera</taxon>
        <taxon>Eurotatoria</taxon>
        <taxon>Bdelloidea</taxon>
        <taxon>Philodinida</taxon>
        <taxon>Philodinidae</taxon>
        <taxon>Rotaria</taxon>
    </lineage>
</organism>
<evidence type="ECO:0008006" key="5">
    <source>
        <dbReference type="Google" id="ProtNLM"/>
    </source>
</evidence>
<evidence type="ECO:0000313" key="2">
    <source>
        <dbReference type="EMBL" id="CAF4061784.1"/>
    </source>
</evidence>
<dbReference type="Gene3D" id="3.30.420.10">
    <property type="entry name" value="Ribonuclease H-like superfamily/Ribonuclease H"/>
    <property type="match status" value="2"/>
</dbReference>
<evidence type="ECO:0000313" key="4">
    <source>
        <dbReference type="Proteomes" id="UP000681967"/>
    </source>
</evidence>
<comment type="caution">
    <text evidence="2">The sequence shown here is derived from an EMBL/GenBank/DDBJ whole genome shotgun (WGS) entry which is preliminary data.</text>
</comment>